<gene>
    <name evidence="1" type="ORF">DFP94_104277</name>
</gene>
<name>A0A369BE30_9BACL</name>
<reference evidence="1 2" key="1">
    <citation type="submission" date="2018-07" db="EMBL/GenBank/DDBJ databases">
        <title>Genomic Encyclopedia of Type Strains, Phase III (KMG-III): the genomes of soil and plant-associated and newly described type strains.</title>
        <authorList>
            <person name="Whitman W."/>
        </authorList>
    </citation>
    <scope>NUCLEOTIDE SEQUENCE [LARGE SCALE GENOMIC DNA]</scope>
    <source>
        <strain evidence="1 2">CECT 8333</strain>
    </source>
</reference>
<organism evidence="1 2">
    <name type="scientific">Fontibacillus phaseoli</name>
    <dbReference type="NCBI Taxonomy" id="1416533"/>
    <lineage>
        <taxon>Bacteria</taxon>
        <taxon>Bacillati</taxon>
        <taxon>Bacillota</taxon>
        <taxon>Bacilli</taxon>
        <taxon>Bacillales</taxon>
        <taxon>Paenibacillaceae</taxon>
        <taxon>Fontibacillus</taxon>
    </lineage>
</organism>
<sequence length="108" mass="12354">MEKKTYYVSLQGRSLLEEQGASGYEWVIRATPEEADTISHMLEQIDEKEVSSFFAFTYPWPDSPEEDVNAGYQSNLDALYRHIYSLGTEETREQLHRSLGMGPGGEKE</sequence>
<evidence type="ECO:0000313" key="2">
    <source>
        <dbReference type="Proteomes" id="UP000253090"/>
    </source>
</evidence>
<dbReference type="RefSeq" id="WP_114497061.1">
    <property type="nucleotide sequence ID" value="NZ_QPJW01000004.1"/>
</dbReference>
<protein>
    <submittedName>
        <fullName evidence="1">Uncharacterized protein</fullName>
    </submittedName>
</protein>
<dbReference type="OrthoDB" id="2706506at2"/>
<proteinExistence type="predicted"/>
<dbReference type="AlphaFoldDB" id="A0A369BE30"/>
<dbReference type="EMBL" id="QPJW01000004">
    <property type="protein sequence ID" value="RCX19822.1"/>
    <property type="molecule type" value="Genomic_DNA"/>
</dbReference>
<keyword evidence="2" id="KW-1185">Reference proteome</keyword>
<comment type="caution">
    <text evidence="1">The sequence shown here is derived from an EMBL/GenBank/DDBJ whole genome shotgun (WGS) entry which is preliminary data.</text>
</comment>
<evidence type="ECO:0000313" key="1">
    <source>
        <dbReference type="EMBL" id="RCX19822.1"/>
    </source>
</evidence>
<accession>A0A369BE30</accession>
<dbReference type="Proteomes" id="UP000253090">
    <property type="component" value="Unassembled WGS sequence"/>
</dbReference>